<reference evidence="6 7" key="1">
    <citation type="submission" date="2016-08" db="EMBL/GenBank/DDBJ databases">
        <title>Genome sequence of Clavibacter michiganensis spp strain CFBP8019.</title>
        <authorList>
            <person name="Thapa S.P."/>
            <person name="Coaker G."/>
            <person name="Jacques M.-A."/>
        </authorList>
    </citation>
    <scope>NUCLEOTIDE SEQUENCE [LARGE SCALE GENOMIC DNA]</scope>
    <source>
        <strain evidence="6">CFBP8019</strain>
    </source>
</reference>
<gene>
    <name evidence="6" type="ORF">BFL37_10760</name>
</gene>
<dbReference type="PROSITE" id="PS51071">
    <property type="entry name" value="HTH_RPIR"/>
    <property type="match status" value="1"/>
</dbReference>
<dbReference type="PROSITE" id="PS51464">
    <property type="entry name" value="SIS"/>
    <property type="match status" value="1"/>
</dbReference>
<feature type="domain" description="SIS" evidence="5">
    <location>
        <begin position="130"/>
        <end position="269"/>
    </location>
</feature>
<dbReference type="GO" id="GO:1901135">
    <property type="term" value="P:carbohydrate derivative metabolic process"/>
    <property type="evidence" value="ECO:0007669"/>
    <property type="project" value="InterPro"/>
</dbReference>
<dbReference type="OrthoDB" id="3812176at2"/>
<evidence type="ECO:0000256" key="2">
    <source>
        <dbReference type="ARBA" id="ARBA00023125"/>
    </source>
</evidence>
<evidence type="ECO:0000259" key="4">
    <source>
        <dbReference type="PROSITE" id="PS51071"/>
    </source>
</evidence>
<dbReference type="CDD" id="cd05013">
    <property type="entry name" value="SIS_RpiR"/>
    <property type="match status" value="1"/>
</dbReference>
<sequence>MKQGVNADDVQGWLAVRLSGRSLSRRQEAVVSVLRSQPRLASYSSAMEVAAAAGSNASTVTRTAQALGYAGWAAFQVEFRSRFLASLSAVDVAAEHRATTSDASKQAIVTDQAHLAHLHRSIDVGAIRQVAEAITGARRTWIIASGSYAIPGRALEHNVGIAGYDIRLLDADVATLANSLASGQADDVAVVFSLWRVYDSTVRAIGIAAARGMRVLVITDDVASEVAEHADAVLVVPSEGAGFFPSLVPSLSLAQAIAVEVASIDPDRSTASISASETTWDALRIMRPR</sequence>
<evidence type="ECO:0000313" key="7">
    <source>
        <dbReference type="Proteomes" id="UP000195101"/>
    </source>
</evidence>
<keyword evidence="2 6" id="KW-0238">DNA-binding</keyword>
<dbReference type="AlphaFoldDB" id="A0A251YJI7"/>
<dbReference type="Gene3D" id="3.40.50.10490">
    <property type="entry name" value="Glucose-6-phosphate isomerase like protein, domain 1"/>
    <property type="match status" value="1"/>
</dbReference>
<evidence type="ECO:0000256" key="3">
    <source>
        <dbReference type="ARBA" id="ARBA00023163"/>
    </source>
</evidence>
<proteinExistence type="predicted"/>
<dbReference type="InterPro" id="IPR046348">
    <property type="entry name" value="SIS_dom_sf"/>
</dbReference>
<dbReference type="GO" id="GO:0097367">
    <property type="term" value="F:carbohydrate derivative binding"/>
    <property type="evidence" value="ECO:0007669"/>
    <property type="project" value="InterPro"/>
</dbReference>
<dbReference type="InterPro" id="IPR035472">
    <property type="entry name" value="RpiR-like_SIS"/>
</dbReference>
<name>A0A251YJI7_9MICO</name>
<dbReference type="InterPro" id="IPR009057">
    <property type="entry name" value="Homeodomain-like_sf"/>
</dbReference>
<dbReference type="GO" id="GO:0003700">
    <property type="term" value="F:DNA-binding transcription factor activity"/>
    <property type="evidence" value="ECO:0007669"/>
    <property type="project" value="InterPro"/>
</dbReference>
<dbReference type="PANTHER" id="PTHR30514">
    <property type="entry name" value="GLUCOKINASE"/>
    <property type="match status" value="1"/>
</dbReference>
<dbReference type="RefSeq" id="WP_086515107.1">
    <property type="nucleotide sequence ID" value="NZ_MDJZ01000016.1"/>
</dbReference>
<dbReference type="SUPFAM" id="SSF46689">
    <property type="entry name" value="Homeodomain-like"/>
    <property type="match status" value="1"/>
</dbReference>
<feature type="domain" description="HTH rpiR-type" evidence="4">
    <location>
        <begin position="10"/>
        <end position="86"/>
    </location>
</feature>
<evidence type="ECO:0000256" key="1">
    <source>
        <dbReference type="ARBA" id="ARBA00023015"/>
    </source>
</evidence>
<evidence type="ECO:0000259" key="5">
    <source>
        <dbReference type="PROSITE" id="PS51464"/>
    </source>
</evidence>
<dbReference type="PANTHER" id="PTHR30514:SF18">
    <property type="entry name" value="RPIR-FAMILY TRANSCRIPTIONAL REGULATOR"/>
    <property type="match status" value="1"/>
</dbReference>
<organism evidence="6 7">
    <name type="scientific">Clavibacter michiganensis</name>
    <dbReference type="NCBI Taxonomy" id="28447"/>
    <lineage>
        <taxon>Bacteria</taxon>
        <taxon>Bacillati</taxon>
        <taxon>Actinomycetota</taxon>
        <taxon>Actinomycetes</taxon>
        <taxon>Micrococcales</taxon>
        <taxon>Microbacteriaceae</taxon>
        <taxon>Clavibacter</taxon>
    </lineage>
</organism>
<dbReference type="InterPro" id="IPR047640">
    <property type="entry name" value="RpiR-like"/>
</dbReference>
<dbReference type="InterPro" id="IPR001347">
    <property type="entry name" value="SIS_dom"/>
</dbReference>
<keyword evidence="7" id="KW-1185">Reference proteome</keyword>
<accession>A0A251YJI7</accession>
<dbReference type="InterPro" id="IPR036388">
    <property type="entry name" value="WH-like_DNA-bd_sf"/>
</dbReference>
<dbReference type="InterPro" id="IPR000281">
    <property type="entry name" value="HTH_RpiR"/>
</dbReference>
<keyword evidence="3" id="KW-0804">Transcription</keyword>
<dbReference type="EMBL" id="MDJZ01000016">
    <property type="protein sequence ID" value="OUE24384.1"/>
    <property type="molecule type" value="Genomic_DNA"/>
</dbReference>
<dbReference type="Pfam" id="PF01380">
    <property type="entry name" value="SIS"/>
    <property type="match status" value="1"/>
</dbReference>
<dbReference type="Gene3D" id="1.10.10.10">
    <property type="entry name" value="Winged helix-like DNA-binding domain superfamily/Winged helix DNA-binding domain"/>
    <property type="match status" value="1"/>
</dbReference>
<dbReference type="Pfam" id="PF01418">
    <property type="entry name" value="HTH_6"/>
    <property type="match status" value="1"/>
</dbReference>
<evidence type="ECO:0000313" key="6">
    <source>
        <dbReference type="EMBL" id="OUE24384.1"/>
    </source>
</evidence>
<dbReference type="Proteomes" id="UP000195101">
    <property type="component" value="Unassembled WGS sequence"/>
</dbReference>
<dbReference type="GO" id="GO:0003677">
    <property type="term" value="F:DNA binding"/>
    <property type="evidence" value="ECO:0007669"/>
    <property type="project" value="UniProtKB-KW"/>
</dbReference>
<protein>
    <submittedName>
        <fullName evidence="6">DNA-binding transcriptional repressor RpiR</fullName>
    </submittedName>
</protein>
<dbReference type="SUPFAM" id="SSF53697">
    <property type="entry name" value="SIS domain"/>
    <property type="match status" value="1"/>
</dbReference>
<keyword evidence="1" id="KW-0805">Transcription regulation</keyword>
<comment type="caution">
    <text evidence="6">The sequence shown here is derived from an EMBL/GenBank/DDBJ whole genome shotgun (WGS) entry which is preliminary data.</text>
</comment>